<accession>A0A4Y2QRZ7</accession>
<gene>
    <name evidence="1" type="ORF">AVEN_177700_1</name>
</gene>
<reference evidence="1 2" key="1">
    <citation type="journal article" date="2019" name="Sci. Rep.">
        <title>Orb-weaving spider Araneus ventricosus genome elucidates the spidroin gene catalogue.</title>
        <authorList>
            <person name="Kono N."/>
            <person name="Nakamura H."/>
            <person name="Ohtoshi R."/>
            <person name="Moran D.A.P."/>
            <person name="Shinohara A."/>
            <person name="Yoshida Y."/>
            <person name="Fujiwara M."/>
            <person name="Mori M."/>
            <person name="Tomita M."/>
            <person name="Arakawa K."/>
        </authorList>
    </citation>
    <scope>NUCLEOTIDE SEQUENCE [LARGE SCALE GENOMIC DNA]</scope>
</reference>
<keyword evidence="2" id="KW-1185">Reference proteome</keyword>
<sequence>MEHPILEYGGSYIFKPTSSKALDRSKWRCKRCLLLLATETSGLDTLRFFSMGYVKDRVYVPSMPKTIEEVKVRICNALASVTELLGINLASFYRQHQLNYNFRILLALVGQDCDRR</sequence>
<protein>
    <submittedName>
        <fullName evidence="1">Uncharacterized protein</fullName>
    </submittedName>
</protein>
<dbReference type="EMBL" id="BGPR01014668">
    <property type="protein sequence ID" value="GBN66172.1"/>
    <property type="molecule type" value="Genomic_DNA"/>
</dbReference>
<dbReference type="AlphaFoldDB" id="A0A4Y2QRZ7"/>
<comment type="caution">
    <text evidence="1">The sequence shown here is derived from an EMBL/GenBank/DDBJ whole genome shotgun (WGS) entry which is preliminary data.</text>
</comment>
<name>A0A4Y2QRZ7_ARAVE</name>
<proteinExistence type="predicted"/>
<evidence type="ECO:0000313" key="1">
    <source>
        <dbReference type="EMBL" id="GBN66172.1"/>
    </source>
</evidence>
<evidence type="ECO:0000313" key="2">
    <source>
        <dbReference type="Proteomes" id="UP000499080"/>
    </source>
</evidence>
<dbReference type="OrthoDB" id="7910953at2759"/>
<dbReference type="Proteomes" id="UP000499080">
    <property type="component" value="Unassembled WGS sequence"/>
</dbReference>
<organism evidence="1 2">
    <name type="scientific">Araneus ventricosus</name>
    <name type="common">Orbweaver spider</name>
    <name type="synonym">Epeira ventricosa</name>
    <dbReference type="NCBI Taxonomy" id="182803"/>
    <lineage>
        <taxon>Eukaryota</taxon>
        <taxon>Metazoa</taxon>
        <taxon>Ecdysozoa</taxon>
        <taxon>Arthropoda</taxon>
        <taxon>Chelicerata</taxon>
        <taxon>Arachnida</taxon>
        <taxon>Araneae</taxon>
        <taxon>Araneomorphae</taxon>
        <taxon>Entelegynae</taxon>
        <taxon>Araneoidea</taxon>
        <taxon>Araneidae</taxon>
        <taxon>Araneus</taxon>
    </lineage>
</organism>